<dbReference type="InterPro" id="IPR003789">
    <property type="entry name" value="Asn/Gln_tRNA_amidoTrase-B-like"/>
</dbReference>
<dbReference type="AlphaFoldDB" id="A0A969WAL3"/>
<evidence type="ECO:0000313" key="2">
    <source>
        <dbReference type="Proteomes" id="UP000653472"/>
    </source>
</evidence>
<dbReference type="Gene3D" id="1.10.1510.10">
    <property type="entry name" value="Uncharacterised protein YqeY/AIM41 PF09424, N-terminal domain"/>
    <property type="match status" value="1"/>
</dbReference>
<dbReference type="PANTHER" id="PTHR28055">
    <property type="entry name" value="ALTERED INHERITANCE OF MITOCHONDRIA PROTEIN 41, MITOCHONDRIAL"/>
    <property type="match status" value="1"/>
</dbReference>
<organism evidence="1 2">
    <name type="scientific">Solimonas marina</name>
    <dbReference type="NCBI Taxonomy" id="2714601"/>
    <lineage>
        <taxon>Bacteria</taxon>
        <taxon>Pseudomonadati</taxon>
        <taxon>Pseudomonadota</taxon>
        <taxon>Gammaproteobacteria</taxon>
        <taxon>Nevskiales</taxon>
        <taxon>Nevskiaceae</taxon>
        <taxon>Solimonas</taxon>
    </lineage>
</organism>
<proteinExistence type="predicted"/>
<dbReference type="InterPro" id="IPR023168">
    <property type="entry name" value="GatB_Yqey_C_2"/>
</dbReference>
<dbReference type="Pfam" id="PF09424">
    <property type="entry name" value="YqeY"/>
    <property type="match status" value="1"/>
</dbReference>
<dbReference type="RefSeq" id="WP_168147240.1">
    <property type="nucleotide sequence ID" value="NZ_JAAVXB010000003.1"/>
</dbReference>
<gene>
    <name evidence="1" type="ORF">G7Y82_06570</name>
</gene>
<dbReference type="InterPro" id="IPR042184">
    <property type="entry name" value="YqeY/Aim41_N"/>
</dbReference>
<comment type="caution">
    <text evidence="1">The sequence shown here is derived from an EMBL/GenBank/DDBJ whole genome shotgun (WGS) entry which is preliminary data.</text>
</comment>
<dbReference type="PANTHER" id="PTHR28055:SF1">
    <property type="entry name" value="ALTERED INHERITANCE OF MITOCHONDRIA PROTEIN 41, MITOCHONDRIAL"/>
    <property type="match status" value="1"/>
</dbReference>
<dbReference type="GO" id="GO:0016884">
    <property type="term" value="F:carbon-nitrogen ligase activity, with glutamine as amido-N-donor"/>
    <property type="evidence" value="ECO:0007669"/>
    <property type="project" value="InterPro"/>
</dbReference>
<dbReference type="SUPFAM" id="SSF89095">
    <property type="entry name" value="GatB/YqeY motif"/>
    <property type="match status" value="1"/>
</dbReference>
<name>A0A969WAL3_9GAMM</name>
<dbReference type="InterPro" id="IPR019004">
    <property type="entry name" value="YqeY/Aim41"/>
</dbReference>
<accession>A0A969WAL3</accession>
<dbReference type="Gene3D" id="1.10.10.410">
    <property type="match status" value="1"/>
</dbReference>
<keyword evidence="2" id="KW-1185">Reference proteome</keyword>
<dbReference type="EMBL" id="JAAVXB010000003">
    <property type="protein sequence ID" value="NKF21976.1"/>
    <property type="molecule type" value="Genomic_DNA"/>
</dbReference>
<evidence type="ECO:0000313" key="1">
    <source>
        <dbReference type="EMBL" id="NKF21976.1"/>
    </source>
</evidence>
<reference evidence="1" key="1">
    <citation type="submission" date="2020-03" db="EMBL/GenBank/DDBJ databases">
        <title>Solimonas marina sp. nov., isolated from deep seawater of the Pacific Ocean.</title>
        <authorList>
            <person name="Liu X."/>
            <person name="Lai Q."/>
            <person name="Sun F."/>
            <person name="Gai Y."/>
            <person name="Li G."/>
            <person name="Shao Z."/>
        </authorList>
    </citation>
    <scope>NUCLEOTIDE SEQUENCE</scope>
    <source>
        <strain evidence="1">C16B3</strain>
    </source>
</reference>
<protein>
    <submittedName>
        <fullName evidence="1">GatB/YqeY domain-containing protein</fullName>
    </submittedName>
</protein>
<dbReference type="Proteomes" id="UP000653472">
    <property type="component" value="Unassembled WGS sequence"/>
</dbReference>
<sequence>MTDLKTRITEDVKTAMKAGEKDRLSVLRMLQAELKQREVVESTELTDAVVQSAVEKMIKQRRDAESQFRAGNRPDLADKEAAEIVVLMAYLPQQMTDAEVDALIVQAIAETGATTGKDMGKVMGWIKPKAQGKTDMGKLSGLIKAKLSA</sequence>